<gene>
    <name evidence="1" type="ORF">M9Y10_028053</name>
</gene>
<name>A0ABR2KIF5_9EUKA</name>
<dbReference type="InterPro" id="IPR036397">
    <property type="entry name" value="RNaseH_sf"/>
</dbReference>
<dbReference type="Proteomes" id="UP001470230">
    <property type="component" value="Unassembled WGS sequence"/>
</dbReference>
<protein>
    <submittedName>
        <fullName evidence="1">Uncharacterized protein</fullName>
    </submittedName>
</protein>
<organism evidence="1 2">
    <name type="scientific">Tritrichomonas musculus</name>
    <dbReference type="NCBI Taxonomy" id="1915356"/>
    <lineage>
        <taxon>Eukaryota</taxon>
        <taxon>Metamonada</taxon>
        <taxon>Parabasalia</taxon>
        <taxon>Tritrichomonadida</taxon>
        <taxon>Tritrichomonadidae</taxon>
        <taxon>Tritrichomonas</taxon>
    </lineage>
</organism>
<evidence type="ECO:0000313" key="1">
    <source>
        <dbReference type="EMBL" id="KAK8890854.1"/>
    </source>
</evidence>
<accession>A0ABR2KIF5</accession>
<evidence type="ECO:0000313" key="2">
    <source>
        <dbReference type="Proteomes" id="UP001470230"/>
    </source>
</evidence>
<reference evidence="1 2" key="1">
    <citation type="submission" date="2024-04" db="EMBL/GenBank/DDBJ databases">
        <title>Tritrichomonas musculus Genome.</title>
        <authorList>
            <person name="Alves-Ferreira E."/>
            <person name="Grigg M."/>
            <person name="Lorenzi H."/>
            <person name="Galac M."/>
        </authorList>
    </citation>
    <scope>NUCLEOTIDE SEQUENCE [LARGE SCALE GENOMIC DNA]</scope>
    <source>
        <strain evidence="1 2">EAF2021</strain>
    </source>
</reference>
<sequence>MTPVLSLTEDHKIARLSLSDLILSYNYNQLPPIIFTDESTVVKILNTGGIWREYGHHPPESFYNQEQRPLSVMIWGIG</sequence>
<comment type="caution">
    <text evidence="1">The sequence shown here is derived from an EMBL/GenBank/DDBJ whole genome shotgun (WGS) entry which is preliminary data.</text>
</comment>
<keyword evidence="2" id="KW-1185">Reference proteome</keyword>
<proteinExistence type="predicted"/>
<dbReference type="EMBL" id="JAPFFF010000004">
    <property type="protein sequence ID" value="KAK8890854.1"/>
    <property type="molecule type" value="Genomic_DNA"/>
</dbReference>
<dbReference type="Gene3D" id="3.30.420.10">
    <property type="entry name" value="Ribonuclease H-like superfamily/Ribonuclease H"/>
    <property type="match status" value="1"/>
</dbReference>